<keyword evidence="2" id="KW-1185">Reference proteome</keyword>
<reference evidence="1 2" key="1">
    <citation type="submission" date="2024-12" db="EMBL/GenBank/DDBJ databases">
        <title>Draft genome sequence of Chryseobacterium kwangjuense AG447.</title>
        <authorList>
            <person name="Cheptsov V.S."/>
            <person name="Belov A."/>
            <person name="Zavarzina A.G."/>
        </authorList>
    </citation>
    <scope>NUCLEOTIDE SEQUENCE [LARGE SCALE GENOMIC DNA]</scope>
    <source>
        <strain evidence="1 2">AG447</strain>
    </source>
</reference>
<sequence>MGQNISMIITKEIDAKISDKIPHIIENDLLIIVLKNNEFARFIKRVLRAYRTDLEYYIEDFEFITLIKQLNIKTFLAYHESDWGGIPVDSIRFAVVDHEIIIESIESDELEDSEDPFLLLPTDKVNAEELLGIHTNKINYLS</sequence>
<dbReference type="EMBL" id="JBJXVJ010000001">
    <property type="protein sequence ID" value="MFN1216787.1"/>
    <property type="molecule type" value="Genomic_DNA"/>
</dbReference>
<name>A0ABW9K270_9FLAO</name>
<evidence type="ECO:0008006" key="3">
    <source>
        <dbReference type="Google" id="ProtNLM"/>
    </source>
</evidence>
<proteinExistence type="predicted"/>
<evidence type="ECO:0000313" key="2">
    <source>
        <dbReference type="Proteomes" id="UP001634154"/>
    </source>
</evidence>
<dbReference type="RefSeq" id="WP_409356230.1">
    <property type="nucleotide sequence ID" value="NZ_JBJXVJ010000001.1"/>
</dbReference>
<evidence type="ECO:0000313" key="1">
    <source>
        <dbReference type="EMBL" id="MFN1216787.1"/>
    </source>
</evidence>
<gene>
    <name evidence="1" type="ORF">ACKW6Q_07335</name>
</gene>
<organism evidence="1 2">
    <name type="scientific">Chryseobacterium kwangjuense</name>
    <dbReference type="NCBI Taxonomy" id="267125"/>
    <lineage>
        <taxon>Bacteria</taxon>
        <taxon>Pseudomonadati</taxon>
        <taxon>Bacteroidota</taxon>
        <taxon>Flavobacteriia</taxon>
        <taxon>Flavobacteriales</taxon>
        <taxon>Weeksellaceae</taxon>
        <taxon>Chryseobacterium group</taxon>
        <taxon>Chryseobacterium</taxon>
    </lineage>
</organism>
<comment type="caution">
    <text evidence="1">The sequence shown here is derived from an EMBL/GenBank/DDBJ whole genome shotgun (WGS) entry which is preliminary data.</text>
</comment>
<dbReference type="Proteomes" id="UP001634154">
    <property type="component" value="Unassembled WGS sequence"/>
</dbReference>
<accession>A0ABW9K270</accession>
<protein>
    <recommendedName>
        <fullName evidence="3">IPExxxVDY family protein</fullName>
    </recommendedName>
</protein>